<dbReference type="SUPFAM" id="SSF54909">
    <property type="entry name" value="Dimeric alpha+beta barrel"/>
    <property type="match status" value="1"/>
</dbReference>
<organism evidence="2 3">
    <name type="scientific">Microbacterium invictum</name>
    <dbReference type="NCBI Taxonomy" id="515415"/>
    <lineage>
        <taxon>Bacteria</taxon>
        <taxon>Bacillati</taxon>
        <taxon>Actinomycetota</taxon>
        <taxon>Actinomycetes</taxon>
        <taxon>Micrococcales</taxon>
        <taxon>Microbacteriaceae</taxon>
        <taxon>Microbacterium</taxon>
    </lineage>
</organism>
<gene>
    <name evidence="2" type="ORF">T9R20_02545</name>
</gene>
<protein>
    <submittedName>
        <fullName evidence="2">Antibiotic biosynthesis monooxygenase</fullName>
    </submittedName>
</protein>
<evidence type="ECO:0000313" key="2">
    <source>
        <dbReference type="EMBL" id="WQB70857.1"/>
    </source>
</evidence>
<dbReference type="RefSeq" id="WP_322410993.1">
    <property type="nucleotide sequence ID" value="NZ_CP139779.1"/>
</dbReference>
<dbReference type="Gene3D" id="3.30.70.100">
    <property type="match status" value="1"/>
</dbReference>
<feature type="domain" description="ABM" evidence="1">
    <location>
        <begin position="14"/>
        <end position="70"/>
    </location>
</feature>
<sequence>MREIRLSGQLVCATEEEAQQVRKHLPEHTRLTRAEPGCIAFDVAPTNDPLTWSVNEQFTNRNAFIAHQERVMSSEWGRATAGIERRYSVDELAR</sequence>
<keyword evidence="2" id="KW-0560">Oxidoreductase</keyword>
<dbReference type="InterPro" id="IPR011008">
    <property type="entry name" value="Dimeric_a/b-barrel"/>
</dbReference>
<dbReference type="EMBL" id="CP139779">
    <property type="protein sequence ID" value="WQB70857.1"/>
    <property type="molecule type" value="Genomic_DNA"/>
</dbReference>
<dbReference type="Pfam" id="PF03992">
    <property type="entry name" value="ABM"/>
    <property type="match status" value="1"/>
</dbReference>
<reference evidence="2 3" key="1">
    <citation type="submission" date="2023-06" db="EMBL/GenBank/DDBJ databases">
        <title>Rock-solubilizing bacteria, Microbacterium invictum, promotes re-establishment of vegetation in rocky wasteland by accelerating rock bio-weathering and reshaping soil bacterial community.</title>
        <authorList>
            <person name="Liu C."/>
        </authorList>
    </citation>
    <scope>NUCLEOTIDE SEQUENCE [LARGE SCALE GENOMIC DNA]</scope>
    <source>
        <strain evidence="2 3">X-18</strain>
    </source>
</reference>
<dbReference type="GO" id="GO:0004497">
    <property type="term" value="F:monooxygenase activity"/>
    <property type="evidence" value="ECO:0007669"/>
    <property type="project" value="UniProtKB-KW"/>
</dbReference>
<accession>A0ABZ0VB50</accession>
<keyword evidence="3" id="KW-1185">Reference proteome</keyword>
<keyword evidence="2" id="KW-0503">Monooxygenase</keyword>
<evidence type="ECO:0000259" key="1">
    <source>
        <dbReference type="Pfam" id="PF03992"/>
    </source>
</evidence>
<name>A0ABZ0VB50_9MICO</name>
<dbReference type="Proteomes" id="UP001324533">
    <property type="component" value="Chromosome"/>
</dbReference>
<evidence type="ECO:0000313" key="3">
    <source>
        <dbReference type="Proteomes" id="UP001324533"/>
    </source>
</evidence>
<dbReference type="InterPro" id="IPR007138">
    <property type="entry name" value="ABM_dom"/>
</dbReference>
<proteinExistence type="predicted"/>